<dbReference type="Proteomes" id="UP000054928">
    <property type="component" value="Unassembled WGS sequence"/>
</dbReference>
<dbReference type="RefSeq" id="XP_024580045.1">
    <property type="nucleotide sequence ID" value="XM_024729694.1"/>
</dbReference>
<keyword evidence="2" id="KW-1185">Reference proteome</keyword>
<proteinExistence type="predicted"/>
<sequence>MYAIEDDFSAIFFLRFTYNVRRLRVCKYLIKRNLLLGEGIQLLEAQRNFTIASITFYLRRQRSQTTDLRVLEKGGVYDADRLLI</sequence>
<dbReference type="AlphaFoldDB" id="A0A0P1AR19"/>
<reference evidence="2" key="1">
    <citation type="submission" date="2014-09" db="EMBL/GenBank/DDBJ databases">
        <authorList>
            <person name="Sharma Rahul"/>
            <person name="Thines Marco"/>
        </authorList>
    </citation>
    <scope>NUCLEOTIDE SEQUENCE [LARGE SCALE GENOMIC DNA]</scope>
</reference>
<name>A0A0P1AR19_PLAHL</name>
<dbReference type="GeneID" id="36409028"/>
<protein>
    <submittedName>
        <fullName evidence="1">Uncharacterized protein</fullName>
    </submittedName>
</protein>
<organism evidence="1 2">
    <name type="scientific">Plasmopara halstedii</name>
    <name type="common">Downy mildew of sunflower</name>
    <dbReference type="NCBI Taxonomy" id="4781"/>
    <lineage>
        <taxon>Eukaryota</taxon>
        <taxon>Sar</taxon>
        <taxon>Stramenopiles</taxon>
        <taxon>Oomycota</taxon>
        <taxon>Peronosporomycetes</taxon>
        <taxon>Peronosporales</taxon>
        <taxon>Peronosporaceae</taxon>
        <taxon>Plasmopara</taxon>
    </lineage>
</organism>
<evidence type="ECO:0000313" key="2">
    <source>
        <dbReference type="Proteomes" id="UP000054928"/>
    </source>
</evidence>
<accession>A0A0P1AR19</accession>
<dbReference type="EMBL" id="CCYD01000810">
    <property type="protein sequence ID" value="CEG43676.1"/>
    <property type="molecule type" value="Genomic_DNA"/>
</dbReference>
<evidence type="ECO:0000313" key="1">
    <source>
        <dbReference type="EMBL" id="CEG43676.1"/>
    </source>
</evidence>